<dbReference type="SMART" id="SM00344">
    <property type="entry name" value="HTH_ASNC"/>
    <property type="match status" value="1"/>
</dbReference>
<dbReference type="Proteomes" id="UP001178888">
    <property type="component" value="Unassembled WGS sequence"/>
</dbReference>
<accession>A0A4R5VHE5</accession>
<evidence type="ECO:0000313" key="5">
    <source>
        <dbReference type="EMBL" id="MDQ6596407.1"/>
    </source>
</evidence>
<dbReference type="InterPro" id="IPR036390">
    <property type="entry name" value="WH_DNA-bd_sf"/>
</dbReference>
<evidence type="ECO:0000313" key="6">
    <source>
        <dbReference type="EMBL" id="TDK53748.1"/>
    </source>
</evidence>
<evidence type="ECO:0000256" key="3">
    <source>
        <dbReference type="ARBA" id="ARBA00023163"/>
    </source>
</evidence>
<dbReference type="InterPro" id="IPR036388">
    <property type="entry name" value="WH-like_DNA-bd_sf"/>
</dbReference>
<protein>
    <submittedName>
        <fullName evidence="6">Lrp/AsnC family transcriptional regulator</fullName>
    </submittedName>
</protein>
<reference evidence="6 7" key="1">
    <citation type="submission" date="2019-03" db="EMBL/GenBank/DDBJ databases">
        <title>Bacillus niacini sp. nov. a Nicotinate-Metabolizing Mesophile Isolated from Soil.</title>
        <authorList>
            <person name="Zhang G."/>
        </authorList>
    </citation>
    <scope>NUCLEOTIDE SEQUENCE [LARGE SCALE GENOMIC DNA]</scope>
    <source>
        <strain evidence="6 7">WN066</strain>
    </source>
</reference>
<dbReference type="SUPFAM" id="SSF54909">
    <property type="entry name" value="Dimeric alpha+beta barrel"/>
    <property type="match status" value="1"/>
</dbReference>
<dbReference type="Gene3D" id="1.10.10.10">
    <property type="entry name" value="Winged helix-like DNA-binding domain superfamily/Winged helix DNA-binding domain"/>
    <property type="match status" value="1"/>
</dbReference>
<organism evidence="6 7">
    <name type="scientific">Bacillus salipaludis</name>
    <dbReference type="NCBI Taxonomy" id="2547811"/>
    <lineage>
        <taxon>Bacteria</taxon>
        <taxon>Bacillati</taxon>
        <taxon>Bacillota</taxon>
        <taxon>Bacilli</taxon>
        <taxon>Bacillales</taxon>
        <taxon>Bacillaceae</taxon>
        <taxon>Bacillus</taxon>
    </lineage>
</organism>
<dbReference type="PANTHER" id="PTHR30154">
    <property type="entry name" value="LEUCINE-RESPONSIVE REGULATORY PROTEIN"/>
    <property type="match status" value="1"/>
</dbReference>
<evidence type="ECO:0000313" key="7">
    <source>
        <dbReference type="Proteomes" id="UP000295132"/>
    </source>
</evidence>
<dbReference type="EMBL" id="JAVGVR010000001">
    <property type="protein sequence ID" value="MDQ6596407.1"/>
    <property type="molecule type" value="Genomic_DNA"/>
</dbReference>
<dbReference type="GO" id="GO:0043565">
    <property type="term" value="F:sequence-specific DNA binding"/>
    <property type="evidence" value="ECO:0007669"/>
    <property type="project" value="InterPro"/>
</dbReference>
<dbReference type="GO" id="GO:0043200">
    <property type="term" value="P:response to amino acid"/>
    <property type="evidence" value="ECO:0007669"/>
    <property type="project" value="TreeGrafter"/>
</dbReference>
<feature type="domain" description="HTH asnC-type" evidence="4">
    <location>
        <begin position="1"/>
        <end position="62"/>
    </location>
</feature>
<evidence type="ECO:0000259" key="4">
    <source>
        <dbReference type="PROSITE" id="PS50956"/>
    </source>
</evidence>
<dbReference type="Pfam" id="PF13404">
    <property type="entry name" value="HTH_AsnC-type"/>
    <property type="match status" value="1"/>
</dbReference>
<evidence type="ECO:0000256" key="1">
    <source>
        <dbReference type="ARBA" id="ARBA00023015"/>
    </source>
</evidence>
<dbReference type="InterPro" id="IPR011008">
    <property type="entry name" value="Dimeric_a/b-barrel"/>
</dbReference>
<dbReference type="EMBL" id="SMYO01000062">
    <property type="protein sequence ID" value="TDK53748.1"/>
    <property type="molecule type" value="Genomic_DNA"/>
</dbReference>
<name>A0A4R5VHE5_9BACI</name>
<keyword evidence="2" id="KW-0238">DNA-binding</keyword>
<dbReference type="InterPro" id="IPR019888">
    <property type="entry name" value="Tscrpt_reg_AsnC-like"/>
</dbReference>
<evidence type="ECO:0000256" key="2">
    <source>
        <dbReference type="ARBA" id="ARBA00023125"/>
    </source>
</evidence>
<dbReference type="GO" id="GO:0005829">
    <property type="term" value="C:cytosol"/>
    <property type="evidence" value="ECO:0007669"/>
    <property type="project" value="TreeGrafter"/>
</dbReference>
<evidence type="ECO:0000313" key="8">
    <source>
        <dbReference type="Proteomes" id="UP001178888"/>
    </source>
</evidence>
<gene>
    <name evidence="6" type="ORF">E2K98_30030</name>
    <name evidence="5" type="ORF">RCG21_08445</name>
</gene>
<dbReference type="AlphaFoldDB" id="A0A4R5VHE5"/>
<dbReference type="InterPro" id="IPR000485">
    <property type="entry name" value="AsnC-type_HTH_dom"/>
</dbReference>
<comment type="caution">
    <text evidence="6">The sequence shown here is derived from an EMBL/GenBank/DDBJ whole genome shotgun (WGS) entry which is preliminary data.</text>
</comment>
<dbReference type="Proteomes" id="UP000295132">
    <property type="component" value="Unassembled WGS sequence"/>
</dbReference>
<keyword evidence="3" id="KW-0804">Transcription</keyword>
<dbReference type="Gene3D" id="3.30.70.920">
    <property type="match status" value="1"/>
</dbReference>
<dbReference type="PANTHER" id="PTHR30154:SF20">
    <property type="entry name" value="LEUCINE-RESPONSIVE REGULATORY PROTEIN"/>
    <property type="match status" value="1"/>
</dbReference>
<dbReference type="PRINTS" id="PR00033">
    <property type="entry name" value="HTHASNC"/>
</dbReference>
<dbReference type="PROSITE" id="PS50956">
    <property type="entry name" value="HTH_ASNC_2"/>
    <property type="match status" value="1"/>
</dbReference>
<keyword evidence="8" id="KW-1185">Reference proteome</keyword>
<keyword evidence="1" id="KW-0805">Transcription regulation</keyword>
<proteinExistence type="predicted"/>
<dbReference type="Pfam" id="PF01037">
    <property type="entry name" value="AsnC_trans_reg"/>
    <property type="match status" value="1"/>
</dbReference>
<dbReference type="RefSeq" id="WP_133340608.1">
    <property type="nucleotide sequence ID" value="NZ_JAVGVR010000001.1"/>
</dbReference>
<sequence>MDEIDKKIVRILQLNAKISMKELAEVVHLSSPSVIERVRKLEEQQIIEGYHAHVALKKMNRPICAIVLFESKDCKALSNFCHNHPDVLECYRVAGAISYIVKLATYSVESLEQFIDDSMQYGTPSTNIVLSSHERKIIDPFTLEEE</sequence>
<dbReference type="InterPro" id="IPR019887">
    <property type="entry name" value="Tscrpt_reg_AsnC/Lrp_C"/>
</dbReference>
<reference evidence="5" key="2">
    <citation type="submission" date="2023-08" db="EMBL/GenBank/DDBJ databases">
        <title>Nitrogen cycling bacteria in agricultural field soils.</title>
        <authorList>
            <person name="Jang J."/>
        </authorList>
    </citation>
    <scope>NUCLEOTIDE SEQUENCE</scope>
    <source>
        <strain evidence="5">PS3-36</strain>
    </source>
</reference>
<dbReference type="SUPFAM" id="SSF46785">
    <property type="entry name" value="Winged helix' DNA-binding domain"/>
    <property type="match status" value="1"/>
</dbReference>